<keyword evidence="2 8" id="KW-0479">Metal-binding</keyword>
<sequence length="174" mass="18594">MKWLYVCIAGGLLLAGCAQQNPKKNVVDMKNADGDSIGTIKMEEQAKGVLLNINLEGLPPGDHAIHIHEIGKCEAPDFTSAGNHFNPDHKKHGLLHPEGAHAGDLPNLIVKQDGTVKATILAPNLTFQESQTSLYTKDGTSIVIHENKDDGMSQPAGDSGDRIACGVITKNKKK</sequence>
<dbReference type="PROSITE" id="PS00332">
    <property type="entry name" value="SOD_CU_ZN_2"/>
    <property type="match status" value="1"/>
</dbReference>
<dbReference type="GO" id="GO:0005507">
    <property type="term" value="F:copper ion binding"/>
    <property type="evidence" value="ECO:0007669"/>
    <property type="project" value="InterPro"/>
</dbReference>
<evidence type="ECO:0000313" key="11">
    <source>
        <dbReference type="Proteomes" id="UP000276770"/>
    </source>
</evidence>
<evidence type="ECO:0000256" key="2">
    <source>
        <dbReference type="ARBA" id="ARBA00022723"/>
    </source>
</evidence>
<dbReference type="InterPro" id="IPR024134">
    <property type="entry name" value="SOD_Cu/Zn_/chaperone"/>
</dbReference>
<dbReference type="AlphaFoldDB" id="A0A3L7K3B1"/>
<evidence type="ECO:0000256" key="7">
    <source>
        <dbReference type="ARBA" id="ARBA00024900"/>
    </source>
</evidence>
<feature type="domain" description="Superoxide dismutase copper/zinc binding" evidence="9">
    <location>
        <begin position="38"/>
        <end position="168"/>
    </location>
</feature>
<keyword evidence="6" id="KW-1015">Disulfide bond</keyword>
<organism evidence="10 11">
    <name type="scientific">Falsibacillus albus</name>
    <dbReference type="NCBI Taxonomy" id="2478915"/>
    <lineage>
        <taxon>Bacteria</taxon>
        <taxon>Bacillati</taxon>
        <taxon>Bacillota</taxon>
        <taxon>Bacilli</taxon>
        <taxon>Bacillales</taxon>
        <taxon>Bacillaceae</taxon>
        <taxon>Falsibacillus</taxon>
    </lineage>
</organism>
<dbReference type="SUPFAM" id="SSF49329">
    <property type="entry name" value="Cu,Zn superoxide dismutase-like"/>
    <property type="match status" value="1"/>
</dbReference>
<accession>A0A3L7K3B1</accession>
<reference evidence="10 11" key="1">
    <citation type="submission" date="2018-10" db="EMBL/GenBank/DDBJ databases">
        <title>Falsibacillus sp. genome draft.</title>
        <authorList>
            <person name="Shi S."/>
        </authorList>
    </citation>
    <scope>NUCLEOTIDE SEQUENCE [LARGE SCALE GENOMIC DNA]</scope>
    <source>
        <strain evidence="10 11">GY 10110</strain>
    </source>
</reference>
<dbReference type="PROSITE" id="PS51257">
    <property type="entry name" value="PROKAR_LIPOPROTEIN"/>
    <property type="match status" value="1"/>
</dbReference>
<dbReference type="Gene3D" id="2.60.40.200">
    <property type="entry name" value="Superoxide dismutase, copper/zinc binding domain"/>
    <property type="match status" value="1"/>
</dbReference>
<comment type="function">
    <text evidence="7">Destroys radicals which are normally produced within the cells and which are toxic to biological systems. May play a role in favoring mycobacterial survival in phagocytes.</text>
</comment>
<dbReference type="EC" id="1.15.1.1" evidence="8"/>
<evidence type="ECO:0000256" key="5">
    <source>
        <dbReference type="ARBA" id="ARBA00023008"/>
    </source>
</evidence>
<dbReference type="Pfam" id="PF00080">
    <property type="entry name" value="Sod_Cu"/>
    <property type="match status" value="1"/>
</dbReference>
<gene>
    <name evidence="10" type="ORF">D9X91_05115</name>
</gene>
<keyword evidence="5 8" id="KW-0186">Copper</keyword>
<keyword evidence="4 8" id="KW-0862">Zinc</keyword>
<evidence type="ECO:0000313" key="10">
    <source>
        <dbReference type="EMBL" id="RLQ96491.1"/>
    </source>
</evidence>
<comment type="cofactor">
    <cofactor evidence="8">
        <name>Zn(2+)</name>
        <dbReference type="ChEBI" id="CHEBI:29105"/>
    </cofactor>
    <text evidence="8">Binds 1 zinc ion per subunit.</text>
</comment>
<dbReference type="EMBL" id="RCVZ01000003">
    <property type="protein sequence ID" value="RLQ96491.1"/>
    <property type="molecule type" value="Genomic_DNA"/>
</dbReference>
<keyword evidence="8" id="KW-0560">Oxidoreductase</keyword>
<evidence type="ECO:0000256" key="6">
    <source>
        <dbReference type="ARBA" id="ARBA00023157"/>
    </source>
</evidence>
<name>A0A3L7K3B1_9BACI</name>
<dbReference type="FunFam" id="2.60.40.200:FF:000005">
    <property type="entry name" value="Superoxide dismutase [Cu-Zn]"/>
    <property type="match status" value="1"/>
</dbReference>
<dbReference type="OrthoDB" id="9792957at2"/>
<evidence type="ECO:0000256" key="3">
    <source>
        <dbReference type="ARBA" id="ARBA00022729"/>
    </source>
</evidence>
<dbReference type="InterPro" id="IPR018152">
    <property type="entry name" value="SOD_Cu/Zn_BS"/>
</dbReference>
<comment type="similarity">
    <text evidence="1 8">Belongs to the Cu-Zn superoxide dismutase family.</text>
</comment>
<evidence type="ECO:0000256" key="4">
    <source>
        <dbReference type="ARBA" id="ARBA00022833"/>
    </source>
</evidence>
<dbReference type="InterPro" id="IPR001424">
    <property type="entry name" value="SOD_Cu_Zn_dom"/>
</dbReference>
<comment type="cofactor">
    <cofactor evidence="8">
        <name>Cu cation</name>
        <dbReference type="ChEBI" id="CHEBI:23378"/>
    </cofactor>
    <text evidence="8">Binds 1 copper ion per subunit.</text>
</comment>
<comment type="caution">
    <text evidence="10">The sequence shown here is derived from an EMBL/GenBank/DDBJ whole genome shotgun (WGS) entry which is preliminary data.</text>
</comment>
<dbReference type="PANTHER" id="PTHR10003">
    <property type="entry name" value="SUPEROXIDE DISMUTASE CU-ZN -RELATED"/>
    <property type="match status" value="1"/>
</dbReference>
<comment type="catalytic activity">
    <reaction evidence="8">
        <text>2 superoxide + 2 H(+) = H2O2 + O2</text>
        <dbReference type="Rhea" id="RHEA:20696"/>
        <dbReference type="ChEBI" id="CHEBI:15378"/>
        <dbReference type="ChEBI" id="CHEBI:15379"/>
        <dbReference type="ChEBI" id="CHEBI:16240"/>
        <dbReference type="ChEBI" id="CHEBI:18421"/>
        <dbReference type="EC" id="1.15.1.1"/>
    </reaction>
</comment>
<dbReference type="CDD" id="cd00305">
    <property type="entry name" value="Cu-Zn_Superoxide_Dismutase"/>
    <property type="match status" value="1"/>
</dbReference>
<dbReference type="GO" id="GO:0004784">
    <property type="term" value="F:superoxide dismutase activity"/>
    <property type="evidence" value="ECO:0007669"/>
    <property type="project" value="UniProtKB-EC"/>
</dbReference>
<keyword evidence="11" id="KW-1185">Reference proteome</keyword>
<proteinExistence type="inferred from homology"/>
<evidence type="ECO:0000256" key="8">
    <source>
        <dbReference type="RuleBase" id="RU000393"/>
    </source>
</evidence>
<dbReference type="InterPro" id="IPR036423">
    <property type="entry name" value="SOD-like_Cu/Zn_dom_sf"/>
</dbReference>
<protein>
    <recommendedName>
        <fullName evidence="8">Superoxide dismutase [Cu-Zn]</fullName>
        <ecNumber evidence="8">1.15.1.1</ecNumber>
    </recommendedName>
</protein>
<evidence type="ECO:0000259" key="9">
    <source>
        <dbReference type="Pfam" id="PF00080"/>
    </source>
</evidence>
<keyword evidence="3" id="KW-0732">Signal</keyword>
<evidence type="ECO:0000256" key="1">
    <source>
        <dbReference type="ARBA" id="ARBA00010457"/>
    </source>
</evidence>
<dbReference type="Proteomes" id="UP000276770">
    <property type="component" value="Unassembled WGS sequence"/>
</dbReference>
<dbReference type="RefSeq" id="WP_121679512.1">
    <property type="nucleotide sequence ID" value="NZ_RCVZ01000003.1"/>
</dbReference>